<keyword evidence="6 7" id="KW-0472">Membrane</keyword>
<feature type="transmembrane region" description="Helical" evidence="7">
    <location>
        <begin position="135"/>
        <end position="155"/>
    </location>
</feature>
<accession>A0ABR7NQU3</accession>
<evidence type="ECO:0000313" key="9">
    <source>
        <dbReference type="EMBL" id="MBC8598487.1"/>
    </source>
</evidence>
<reference evidence="9 10" key="1">
    <citation type="submission" date="2020-08" db="EMBL/GenBank/DDBJ databases">
        <title>Genome public.</title>
        <authorList>
            <person name="Liu C."/>
            <person name="Sun Q."/>
        </authorList>
    </citation>
    <scope>NUCLEOTIDE SEQUENCE [LARGE SCALE GENOMIC DNA]</scope>
    <source>
        <strain evidence="9 10">BX10</strain>
    </source>
</reference>
<name>A0ABR7NQU3_9FIRM</name>
<keyword evidence="2 7" id="KW-0813">Transport</keyword>
<evidence type="ECO:0000256" key="3">
    <source>
        <dbReference type="ARBA" id="ARBA00022475"/>
    </source>
</evidence>
<dbReference type="PROSITE" id="PS50928">
    <property type="entry name" value="ABC_TM1"/>
    <property type="match status" value="1"/>
</dbReference>
<gene>
    <name evidence="9" type="ORF">H8708_04450</name>
</gene>
<evidence type="ECO:0000256" key="5">
    <source>
        <dbReference type="ARBA" id="ARBA00022989"/>
    </source>
</evidence>
<dbReference type="EMBL" id="JACRTJ010000011">
    <property type="protein sequence ID" value="MBC8598487.1"/>
    <property type="molecule type" value="Genomic_DNA"/>
</dbReference>
<organism evidence="9 10">
    <name type="scientific">Enterocloster hominis</name>
    <name type="common">ex Liu et al. 2021</name>
    <dbReference type="NCBI Taxonomy" id="2763663"/>
    <lineage>
        <taxon>Bacteria</taxon>
        <taxon>Bacillati</taxon>
        <taxon>Bacillota</taxon>
        <taxon>Clostridia</taxon>
        <taxon>Lachnospirales</taxon>
        <taxon>Lachnospiraceae</taxon>
        <taxon>Enterocloster</taxon>
    </lineage>
</organism>
<dbReference type="PANTHER" id="PTHR43163">
    <property type="entry name" value="DIPEPTIDE TRANSPORT SYSTEM PERMEASE PROTEIN DPPB-RELATED"/>
    <property type="match status" value="1"/>
</dbReference>
<evidence type="ECO:0000259" key="8">
    <source>
        <dbReference type="PROSITE" id="PS50928"/>
    </source>
</evidence>
<comment type="similarity">
    <text evidence="7">Belongs to the binding-protein-dependent transport system permease family.</text>
</comment>
<comment type="subcellular location">
    <subcellularLocation>
        <location evidence="1 7">Cell membrane</location>
        <topology evidence="1 7">Multi-pass membrane protein</topology>
    </subcellularLocation>
</comment>
<feature type="transmembrane region" description="Helical" evidence="7">
    <location>
        <begin position="175"/>
        <end position="193"/>
    </location>
</feature>
<protein>
    <submittedName>
        <fullName evidence="9">ABC transporter permease</fullName>
    </submittedName>
</protein>
<dbReference type="PANTHER" id="PTHR43163:SF6">
    <property type="entry name" value="DIPEPTIDE TRANSPORT SYSTEM PERMEASE PROTEIN DPPB-RELATED"/>
    <property type="match status" value="1"/>
</dbReference>
<evidence type="ECO:0000256" key="7">
    <source>
        <dbReference type="RuleBase" id="RU363032"/>
    </source>
</evidence>
<feature type="transmembrane region" description="Helical" evidence="7">
    <location>
        <begin position="9"/>
        <end position="30"/>
    </location>
</feature>
<keyword evidence="4 7" id="KW-0812">Transmembrane</keyword>
<dbReference type="Pfam" id="PF19300">
    <property type="entry name" value="BPD_transp_1_N"/>
    <property type="match status" value="1"/>
</dbReference>
<proteinExistence type="inferred from homology"/>
<comment type="caution">
    <text evidence="9">The sequence shown here is derived from an EMBL/GenBank/DDBJ whole genome shotgun (WGS) entry which is preliminary data.</text>
</comment>
<keyword evidence="3" id="KW-1003">Cell membrane</keyword>
<feature type="transmembrane region" description="Helical" evidence="7">
    <location>
        <begin position="241"/>
        <end position="262"/>
    </location>
</feature>
<dbReference type="Gene3D" id="1.10.3720.10">
    <property type="entry name" value="MetI-like"/>
    <property type="match status" value="1"/>
</dbReference>
<evidence type="ECO:0000256" key="4">
    <source>
        <dbReference type="ARBA" id="ARBA00022692"/>
    </source>
</evidence>
<dbReference type="InterPro" id="IPR035906">
    <property type="entry name" value="MetI-like_sf"/>
</dbReference>
<sequence length="316" mass="34842">MAKYTIQRILAMLLTMFIILTVGFMVIRLMPGGIFDDAVDMTHEQRAALEAKYNLDKPIIVQYGLFLKGLILEGDWGTSLKMNINVPVWDIIKTKIPVTLYINFFSLLISLPLGIGLGIVAAIRKNSITDYLISFLVVIFISVPSFIFATLLQYFVAFKGGLFPIIFDATSTGWARFHGLALPIIALSLGPIARVTRYLRAELAETINSDFMLLAKTKGLTERQATLNHGIRNSLLPLMNIIVPMFTSIMGGSLVIETIFSIPGMGGIMVKSVNAPDYTVTLAVLIFYSLVSLITVLIVDLSYGIVDPRVRMGGKK</sequence>
<dbReference type="Proteomes" id="UP000647491">
    <property type="component" value="Unassembled WGS sequence"/>
</dbReference>
<evidence type="ECO:0000256" key="1">
    <source>
        <dbReference type="ARBA" id="ARBA00004651"/>
    </source>
</evidence>
<dbReference type="Pfam" id="PF00528">
    <property type="entry name" value="BPD_transp_1"/>
    <property type="match status" value="1"/>
</dbReference>
<evidence type="ECO:0000256" key="2">
    <source>
        <dbReference type="ARBA" id="ARBA00022448"/>
    </source>
</evidence>
<feature type="transmembrane region" description="Helical" evidence="7">
    <location>
        <begin position="100"/>
        <end position="123"/>
    </location>
</feature>
<evidence type="ECO:0000313" key="10">
    <source>
        <dbReference type="Proteomes" id="UP000647491"/>
    </source>
</evidence>
<dbReference type="RefSeq" id="WP_022274415.1">
    <property type="nucleotide sequence ID" value="NZ_JACRTJ010000011.1"/>
</dbReference>
<dbReference type="CDD" id="cd06261">
    <property type="entry name" value="TM_PBP2"/>
    <property type="match status" value="1"/>
</dbReference>
<keyword evidence="5 7" id="KW-1133">Transmembrane helix</keyword>
<dbReference type="SUPFAM" id="SSF161098">
    <property type="entry name" value="MetI-like"/>
    <property type="match status" value="1"/>
</dbReference>
<feature type="domain" description="ABC transmembrane type-1" evidence="8">
    <location>
        <begin position="96"/>
        <end position="299"/>
    </location>
</feature>
<dbReference type="InterPro" id="IPR045621">
    <property type="entry name" value="BPD_transp_1_N"/>
</dbReference>
<feature type="transmembrane region" description="Helical" evidence="7">
    <location>
        <begin position="282"/>
        <end position="306"/>
    </location>
</feature>
<dbReference type="InterPro" id="IPR000515">
    <property type="entry name" value="MetI-like"/>
</dbReference>
<keyword evidence="10" id="KW-1185">Reference proteome</keyword>
<evidence type="ECO:0000256" key="6">
    <source>
        <dbReference type="ARBA" id="ARBA00023136"/>
    </source>
</evidence>